<evidence type="ECO:0000259" key="2">
    <source>
        <dbReference type="Pfam" id="PF11716"/>
    </source>
</evidence>
<dbReference type="KEGG" id="ske:Sked_11060"/>
<keyword evidence="4" id="KW-1185">Reference proteome</keyword>
<dbReference type="OrthoDB" id="4453346at2"/>
<sequence>MDHPQDHSPDDSPLDDVHLVAPAPADRPSDADDVLESARWFSALVRGATSAALDAPAGDVEWSCWRTAEHVGDDMLAYALQLASGASEDYLPLLAADGGDDIVRVDPSAGPEGLADSVEGLAVLLASQVRTSAPSARAFHPHGTSDACGFAAMGVVELLVHGYDVGRGLGVDVGPASSLPLPAGPAGRAVARLFQEAPRTRPEAALLWCTGRIALPGVPRRDRWRWDSSVR</sequence>
<dbReference type="EMBL" id="CP001819">
    <property type="protein sequence ID" value="ACZ21052.1"/>
    <property type="molecule type" value="Genomic_DNA"/>
</dbReference>
<evidence type="ECO:0000313" key="4">
    <source>
        <dbReference type="Proteomes" id="UP000000322"/>
    </source>
</evidence>
<dbReference type="GO" id="GO:0046872">
    <property type="term" value="F:metal ion binding"/>
    <property type="evidence" value="ECO:0007669"/>
    <property type="project" value="InterPro"/>
</dbReference>
<feature type="region of interest" description="Disordered" evidence="1">
    <location>
        <begin position="1"/>
        <end position="32"/>
    </location>
</feature>
<organism evidence="3 4">
    <name type="scientific">Sanguibacter keddieii (strain ATCC 51767 / DSM 10542 / NCFB 3025 / ST-74)</name>
    <dbReference type="NCBI Taxonomy" id="446469"/>
    <lineage>
        <taxon>Bacteria</taxon>
        <taxon>Bacillati</taxon>
        <taxon>Actinomycetota</taxon>
        <taxon>Actinomycetes</taxon>
        <taxon>Micrococcales</taxon>
        <taxon>Sanguibacteraceae</taxon>
        <taxon>Sanguibacter</taxon>
    </lineage>
</organism>
<dbReference type="InterPro" id="IPR034660">
    <property type="entry name" value="DinB/YfiT-like"/>
</dbReference>
<dbReference type="eggNOG" id="ENOG50327FJ">
    <property type="taxonomic scope" value="Bacteria"/>
</dbReference>
<dbReference type="STRING" id="446469.Sked_11060"/>
<feature type="domain" description="Mycothiol-dependent maleylpyruvate isomerase metal-binding" evidence="2">
    <location>
        <begin position="38"/>
        <end position="165"/>
    </location>
</feature>
<dbReference type="SUPFAM" id="SSF109854">
    <property type="entry name" value="DinB/YfiT-like putative metalloenzymes"/>
    <property type="match status" value="1"/>
</dbReference>
<proteinExistence type="predicted"/>
<accession>D1BDJ0</accession>
<name>D1BDJ0_SANKS</name>
<dbReference type="Pfam" id="PF11716">
    <property type="entry name" value="MDMPI_N"/>
    <property type="match status" value="1"/>
</dbReference>
<protein>
    <recommendedName>
        <fullName evidence="2">Mycothiol-dependent maleylpyruvate isomerase metal-binding domain-containing protein</fullName>
    </recommendedName>
</protein>
<gene>
    <name evidence="3" type="ordered locus">Sked_11060</name>
</gene>
<reference evidence="3 4" key="1">
    <citation type="journal article" date="2009" name="Stand. Genomic Sci.">
        <title>Complete genome sequence of Sanguibacter keddieii type strain (ST-74).</title>
        <authorList>
            <person name="Ivanova N."/>
            <person name="Sikorski J."/>
            <person name="Sims D."/>
            <person name="Brettin T."/>
            <person name="Detter J.C."/>
            <person name="Han C."/>
            <person name="Lapidus A."/>
            <person name="Copeland A."/>
            <person name="Glavina Del Rio T."/>
            <person name="Nolan M."/>
            <person name="Chen F."/>
            <person name="Lucas S."/>
            <person name="Tice H."/>
            <person name="Cheng J.F."/>
            <person name="Bruce D."/>
            <person name="Goodwin L."/>
            <person name="Pitluck S."/>
            <person name="Pati A."/>
            <person name="Mavromatis K."/>
            <person name="Chen A."/>
            <person name="Palaniappan K."/>
            <person name="D'haeseleer P."/>
            <person name="Chain P."/>
            <person name="Bristow J."/>
            <person name="Eisen J.A."/>
            <person name="Markowitz V."/>
            <person name="Hugenholtz P."/>
            <person name="Goker M."/>
            <person name="Pukall R."/>
            <person name="Klenk H.P."/>
            <person name="Kyrpides N.C."/>
        </authorList>
    </citation>
    <scope>NUCLEOTIDE SEQUENCE [LARGE SCALE GENOMIC DNA]</scope>
    <source>
        <strain evidence="4">ATCC 51767 / DSM 10542 / NCFB 3025 / ST-74</strain>
    </source>
</reference>
<dbReference type="HOGENOM" id="CLU_107588_0_0_11"/>
<dbReference type="RefSeq" id="WP_012866121.1">
    <property type="nucleotide sequence ID" value="NC_013521.1"/>
</dbReference>
<feature type="compositionally biased region" description="Basic and acidic residues" evidence="1">
    <location>
        <begin position="1"/>
        <end position="18"/>
    </location>
</feature>
<dbReference type="InterPro" id="IPR024344">
    <property type="entry name" value="MDMPI_metal-binding"/>
</dbReference>
<evidence type="ECO:0000256" key="1">
    <source>
        <dbReference type="SAM" id="MobiDB-lite"/>
    </source>
</evidence>
<evidence type="ECO:0000313" key="3">
    <source>
        <dbReference type="EMBL" id="ACZ21052.1"/>
    </source>
</evidence>
<dbReference type="Gene3D" id="1.20.120.450">
    <property type="entry name" value="dinb family like domain"/>
    <property type="match status" value="1"/>
</dbReference>
<dbReference type="AlphaFoldDB" id="D1BDJ0"/>
<dbReference type="Proteomes" id="UP000000322">
    <property type="component" value="Chromosome"/>
</dbReference>